<dbReference type="InterPro" id="IPR020449">
    <property type="entry name" value="Tscrpt_reg_AraC-type_HTH"/>
</dbReference>
<keyword evidence="8" id="KW-1185">Reference proteome</keyword>
<organism evidence="7 8">
    <name type="scientific">Paenibacillus faecis</name>
    <dbReference type="NCBI Taxonomy" id="862114"/>
    <lineage>
        <taxon>Bacteria</taxon>
        <taxon>Bacillati</taxon>
        <taxon>Bacillota</taxon>
        <taxon>Bacilli</taxon>
        <taxon>Bacillales</taxon>
        <taxon>Paenibacillaceae</taxon>
        <taxon>Paenibacillus</taxon>
    </lineage>
</organism>
<evidence type="ECO:0000313" key="7">
    <source>
        <dbReference type="EMBL" id="TYA10991.1"/>
    </source>
</evidence>
<keyword evidence="1" id="KW-0805">Transcription regulation</keyword>
<evidence type="ECO:0000259" key="5">
    <source>
        <dbReference type="PROSITE" id="PS01124"/>
    </source>
</evidence>
<feature type="domain" description="HTH araC/xylS-type" evidence="5">
    <location>
        <begin position="417"/>
        <end position="515"/>
    </location>
</feature>
<dbReference type="RefSeq" id="WP_148457191.1">
    <property type="nucleotide sequence ID" value="NZ_VSDO01000005.1"/>
</dbReference>
<accession>A0A5D0CM93</accession>
<sequence length="523" mass="60124">MKSLWKVIVVDDELLVRQGIKHLLNWEREGYRIAGEASNGMEALDLVRELKPHLILTDIVMPVMGGEELVRIVKERYPEIEIIVLSSFSEFDYVRSTFQSGVADYILKPKLEADYLLSVLNRTTAKMAAFHTEGPEERSADRSLELAVEKLLTGYEAEIDPELVRAKLPSPRFLLFGAEMKKAEDTEAKKRFAAELEKKMDRLDIERTVHLRLKQVADGALYLLNFDPKYEGELLLALRRLAQDLVTERGRGIHFLIGQGFSDFYQLGEVYREHYTKLARYCFYLPDRLILEHNHLPNRPDPSPGFDLGELTELLKRKQFVKAFADFQADMSRRAKDYTADIFEFKSLLGNFIFNVTTTLGKMKFEIGPLEKTKYDFFRAIDEAAYASEAISVVDRFLAEAGTIVEGPQQQVNPNMANLLEYIHEHYAEPITLAEVARKFHFNASYLSSYFASHNGEGFNEYLNRIRLEKAKERLLTTDDAIADISEGVGYSDQSYFTKVFKKMTGVSPSRYRRQHAAEMRKL</sequence>
<dbReference type="OrthoDB" id="342399at2"/>
<feature type="modified residue" description="4-aspartylphosphate" evidence="4">
    <location>
        <position position="58"/>
    </location>
</feature>
<evidence type="ECO:0000256" key="4">
    <source>
        <dbReference type="PROSITE-ProRule" id="PRU00169"/>
    </source>
</evidence>
<evidence type="ECO:0000259" key="6">
    <source>
        <dbReference type="PROSITE" id="PS50110"/>
    </source>
</evidence>
<evidence type="ECO:0000256" key="2">
    <source>
        <dbReference type="ARBA" id="ARBA00023125"/>
    </source>
</evidence>
<name>A0A5D0CM93_9BACL</name>
<dbReference type="SUPFAM" id="SSF52172">
    <property type="entry name" value="CheY-like"/>
    <property type="match status" value="1"/>
</dbReference>
<dbReference type="Pfam" id="PF00072">
    <property type="entry name" value="Response_reg"/>
    <property type="match status" value="1"/>
</dbReference>
<dbReference type="Pfam" id="PF12833">
    <property type="entry name" value="HTH_18"/>
    <property type="match status" value="1"/>
</dbReference>
<dbReference type="PRINTS" id="PR00032">
    <property type="entry name" value="HTHARAC"/>
</dbReference>
<dbReference type="GO" id="GO:0000160">
    <property type="term" value="P:phosphorelay signal transduction system"/>
    <property type="evidence" value="ECO:0007669"/>
    <property type="project" value="InterPro"/>
</dbReference>
<dbReference type="InterPro" id="IPR018060">
    <property type="entry name" value="HTH_AraC"/>
</dbReference>
<evidence type="ECO:0000256" key="1">
    <source>
        <dbReference type="ARBA" id="ARBA00023015"/>
    </source>
</evidence>
<gene>
    <name evidence="7" type="ORF">FRY98_24820</name>
</gene>
<dbReference type="AlphaFoldDB" id="A0A5D0CM93"/>
<dbReference type="SMART" id="SM00448">
    <property type="entry name" value="REC"/>
    <property type="match status" value="1"/>
</dbReference>
<dbReference type="EMBL" id="VSDO01000005">
    <property type="protein sequence ID" value="TYA10991.1"/>
    <property type="molecule type" value="Genomic_DNA"/>
</dbReference>
<dbReference type="GO" id="GO:0043565">
    <property type="term" value="F:sequence-specific DNA binding"/>
    <property type="evidence" value="ECO:0007669"/>
    <property type="project" value="InterPro"/>
</dbReference>
<dbReference type="PROSITE" id="PS01124">
    <property type="entry name" value="HTH_ARAC_FAMILY_2"/>
    <property type="match status" value="1"/>
</dbReference>
<dbReference type="Gene3D" id="1.10.10.60">
    <property type="entry name" value="Homeodomain-like"/>
    <property type="match status" value="2"/>
</dbReference>
<dbReference type="InterPro" id="IPR011006">
    <property type="entry name" value="CheY-like_superfamily"/>
</dbReference>
<dbReference type="CDD" id="cd17536">
    <property type="entry name" value="REC_YesN-like"/>
    <property type="match status" value="1"/>
</dbReference>
<dbReference type="PANTHER" id="PTHR43280">
    <property type="entry name" value="ARAC-FAMILY TRANSCRIPTIONAL REGULATOR"/>
    <property type="match status" value="1"/>
</dbReference>
<evidence type="ECO:0000256" key="3">
    <source>
        <dbReference type="ARBA" id="ARBA00023163"/>
    </source>
</evidence>
<keyword evidence="4" id="KW-0597">Phosphoprotein</keyword>
<reference evidence="7 8" key="1">
    <citation type="submission" date="2019-08" db="EMBL/GenBank/DDBJ databases">
        <title>Genome sequencing of Paenibacillus faecis DSM 23593(T).</title>
        <authorList>
            <person name="Kook J.-K."/>
            <person name="Park S.-N."/>
            <person name="Lim Y.K."/>
        </authorList>
    </citation>
    <scope>NUCLEOTIDE SEQUENCE [LARGE SCALE GENOMIC DNA]</scope>
    <source>
        <strain evidence="7 8">DSM 23593</strain>
    </source>
</reference>
<dbReference type="SUPFAM" id="SSF46689">
    <property type="entry name" value="Homeodomain-like"/>
    <property type="match status" value="2"/>
</dbReference>
<evidence type="ECO:0000313" key="8">
    <source>
        <dbReference type="Proteomes" id="UP000325218"/>
    </source>
</evidence>
<dbReference type="InterPro" id="IPR001789">
    <property type="entry name" value="Sig_transdc_resp-reg_receiver"/>
</dbReference>
<dbReference type="InterPro" id="IPR009057">
    <property type="entry name" value="Homeodomain-like_sf"/>
</dbReference>
<keyword evidence="3" id="KW-0804">Transcription</keyword>
<proteinExistence type="predicted"/>
<dbReference type="SMART" id="SM00342">
    <property type="entry name" value="HTH_ARAC"/>
    <property type="match status" value="1"/>
</dbReference>
<dbReference type="InterPro" id="IPR018062">
    <property type="entry name" value="HTH_AraC-typ_CS"/>
</dbReference>
<dbReference type="PANTHER" id="PTHR43280:SF28">
    <property type="entry name" value="HTH-TYPE TRANSCRIPTIONAL ACTIVATOR RHAS"/>
    <property type="match status" value="1"/>
</dbReference>
<feature type="domain" description="Response regulatory" evidence="6">
    <location>
        <begin position="6"/>
        <end position="123"/>
    </location>
</feature>
<dbReference type="PROSITE" id="PS50110">
    <property type="entry name" value="RESPONSE_REGULATORY"/>
    <property type="match status" value="1"/>
</dbReference>
<protein>
    <submittedName>
        <fullName evidence="7">Response regulator transcription factor</fullName>
    </submittedName>
</protein>
<keyword evidence="2" id="KW-0238">DNA-binding</keyword>
<comment type="caution">
    <text evidence="7">The sequence shown here is derived from an EMBL/GenBank/DDBJ whole genome shotgun (WGS) entry which is preliminary data.</text>
</comment>
<dbReference type="GO" id="GO:0003700">
    <property type="term" value="F:DNA-binding transcription factor activity"/>
    <property type="evidence" value="ECO:0007669"/>
    <property type="project" value="InterPro"/>
</dbReference>
<dbReference type="PROSITE" id="PS00041">
    <property type="entry name" value="HTH_ARAC_FAMILY_1"/>
    <property type="match status" value="1"/>
</dbReference>
<dbReference type="Gene3D" id="3.40.50.2300">
    <property type="match status" value="1"/>
</dbReference>
<dbReference type="Proteomes" id="UP000325218">
    <property type="component" value="Unassembled WGS sequence"/>
</dbReference>